<keyword evidence="2" id="KW-1133">Transmembrane helix</keyword>
<gene>
    <name evidence="3" type="ORF">LIER_14187</name>
</gene>
<feature type="region of interest" description="Disordered" evidence="1">
    <location>
        <begin position="1"/>
        <end position="25"/>
    </location>
</feature>
<feature type="transmembrane region" description="Helical" evidence="2">
    <location>
        <begin position="78"/>
        <end position="97"/>
    </location>
</feature>
<keyword evidence="2" id="KW-0472">Membrane</keyword>
<dbReference type="EMBL" id="BAABME010002946">
    <property type="protein sequence ID" value="GAA0156782.1"/>
    <property type="molecule type" value="Genomic_DNA"/>
</dbReference>
<comment type="caution">
    <text evidence="3">The sequence shown here is derived from an EMBL/GenBank/DDBJ whole genome shotgun (WGS) entry which is preliminary data.</text>
</comment>
<proteinExistence type="predicted"/>
<name>A0AAV3Q0Q7_LITER</name>
<reference evidence="3 4" key="1">
    <citation type="submission" date="2024-01" db="EMBL/GenBank/DDBJ databases">
        <title>The complete chloroplast genome sequence of Lithospermum erythrorhizon: insights into the phylogenetic relationship among Boraginaceae species and the maternal lineages of purple gromwells.</title>
        <authorList>
            <person name="Okada T."/>
            <person name="Watanabe K."/>
        </authorList>
    </citation>
    <scope>NUCLEOTIDE SEQUENCE [LARGE SCALE GENOMIC DNA]</scope>
</reference>
<sequence>MAIGASGGKTSSLVGCPKGTVPPHREWDSQDRKVFEQLGLCAGIAEETYYAAFLSCCLCLFVLPLEPYIYIRASIFKMASCMATGTIVSLAIPILAVKKVYV</sequence>
<evidence type="ECO:0000313" key="3">
    <source>
        <dbReference type="EMBL" id="GAA0156782.1"/>
    </source>
</evidence>
<evidence type="ECO:0000313" key="4">
    <source>
        <dbReference type="Proteomes" id="UP001454036"/>
    </source>
</evidence>
<organism evidence="3 4">
    <name type="scientific">Lithospermum erythrorhizon</name>
    <name type="common">Purple gromwell</name>
    <name type="synonym">Lithospermum officinale var. erythrorhizon</name>
    <dbReference type="NCBI Taxonomy" id="34254"/>
    <lineage>
        <taxon>Eukaryota</taxon>
        <taxon>Viridiplantae</taxon>
        <taxon>Streptophyta</taxon>
        <taxon>Embryophyta</taxon>
        <taxon>Tracheophyta</taxon>
        <taxon>Spermatophyta</taxon>
        <taxon>Magnoliopsida</taxon>
        <taxon>eudicotyledons</taxon>
        <taxon>Gunneridae</taxon>
        <taxon>Pentapetalae</taxon>
        <taxon>asterids</taxon>
        <taxon>lamiids</taxon>
        <taxon>Boraginales</taxon>
        <taxon>Boraginaceae</taxon>
        <taxon>Boraginoideae</taxon>
        <taxon>Lithospermeae</taxon>
        <taxon>Lithospermum</taxon>
    </lineage>
</organism>
<keyword evidence="2" id="KW-0812">Transmembrane</keyword>
<feature type="transmembrane region" description="Helical" evidence="2">
    <location>
        <begin position="49"/>
        <end position="71"/>
    </location>
</feature>
<evidence type="ECO:0000256" key="2">
    <source>
        <dbReference type="SAM" id="Phobius"/>
    </source>
</evidence>
<accession>A0AAV3Q0Q7</accession>
<keyword evidence="4" id="KW-1185">Reference proteome</keyword>
<dbReference type="Proteomes" id="UP001454036">
    <property type="component" value="Unassembled WGS sequence"/>
</dbReference>
<evidence type="ECO:0000256" key="1">
    <source>
        <dbReference type="SAM" id="MobiDB-lite"/>
    </source>
</evidence>
<dbReference type="AlphaFoldDB" id="A0AAV3Q0Q7"/>
<protein>
    <submittedName>
        <fullName evidence="3">Uncharacterized protein</fullName>
    </submittedName>
</protein>